<evidence type="ECO:0000256" key="9">
    <source>
        <dbReference type="RuleBase" id="RU000682"/>
    </source>
</evidence>
<dbReference type="InterPro" id="IPR009057">
    <property type="entry name" value="Homeodomain-like_sf"/>
</dbReference>
<dbReference type="SMART" id="SM00389">
    <property type="entry name" value="HOX"/>
    <property type="match status" value="1"/>
</dbReference>
<dbReference type="PROSITE" id="PS00027">
    <property type="entry name" value="HOMEOBOX_1"/>
    <property type="match status" value="1"/>
</dbReference>
<evidence type="ECO:0000256" key="4">
    <source>
        <dbReference type="ARBA" id="ARBA00023155"/>
    </source>
</evidence>
<dbReference type="PANTHER" id="PTHR24326">
    <property type="entry name" value="HOMEOBOX-LEUCINE ZIPPER PROTEIN"/>
    <property type="match status" value="1"/>
</dbReference>
<evidence type="ECO:0000256" key="2">
    <source>
        <dbReference type="ARBA" id="ARBA00023015"/>
    </source>
</evidence>
<keyword evidence="6 8" id="KW-0539">Nucleus</keyword>
<evidence type="ECO:0000313" key="14">
    <source>
        <dbReference type="EnsemblPlants" id="Kaladp0048s0910.1.v1.1"/>
    </source>
</evidence>
<dbReference type="GO" id="GO:0045893">
    <property type="term" value="P:positive regulation of DNA-templated transcription"/>
    <property type="evidence" value="ECO:0007669"/>
    <property type="project" value="TreeGrafter"/>
</dbReference>
<evidence type="ECO:0000256" key="5">
    <source>
        <dbReference type="ARBA" id="ARBA00023163"/>
    </source>
</evidence>
<evidence type="ECO:0000256" key="12">
    <source>
        <dbReference type="SAM" id="MobiDB-lite"/>
    </source>
</evidence>
<proteinExistence type="inferred from homology"/>
<keyword evidence="2 10" id="KW-0805">Transcription regulation</keyword>
<comment type="subcellular location">
    <subcellularLocation>
        <location evidence="1 8 9">Nucleus</location>
    </subcellularLocation>
</comment>
<accession>A0A7N0U0A7</accession>
<dbReference type="OMA" id="KVEDAMY"/>
<keyword evidence="3 8" id="KW-0238">DNA-binding</keyword>
<feature type="region of interest" description="Disordered" evidence="12">
    <location>
        <begin position="190"/>
        <end position="240"/>
    </location>
</feature>
<feature type="DNA-binding region" description="Homeobox" evidence="8">
    <location>
        <begin position="81"/>
        <end position="140"/>
    </location>
</feature>
<evidence type="ECO:0000256" key="7">
    <source>
        <dbReference type="ARBA" id="ARBA00025748"/>
    </source>
</evidence>
<dbReference type="Pfam" id="PF00046">
    <property type="entry name" value="Homeodomain"/>
    <property type="match status" value="1"/>
</dbReference>
<sequence>MASGGRVYGGSNLPPIMLQPSAAPGCPPLDSFYLSGSPPPFLLGSTSMVSFEDVNGSGNSKRSLFRSFDQEEDEYDEYFNQSGKKRRLTVDQLKFLERSFEADNKLEPDRKLQLAKDLGLQPRQVAIWFQNRRARWKAKQMERDYDVLQASFNALKADYDRLSQEKEDLKVQISILSDEFVQKHQGTNMAEAPQALPPENPAAASISEESKQDENSTSPKNGNKGVLDSDSTSTKKREGDNMFDADSHYYISGVHSPHLEHVDSSFILEPDSSDLSQDEDDSLSRGFLPSTPYRLPKLEPGDYSLASSSTSRNFGFPVDDNAFWSWSF</sequence>
<evidence type="ECO:0000256" key="6">
    <source>
        <dbReference type="ARBA" id="ARBA00023242"/>
    </source>
</evidence>
<dbReference type="AlphaFoldDB" id="A0A7N0U0A7"/>
<dbReference type="GO" id="GO:0000981">
    <property type="term" value="F:DNA-binding transcription factor activity, RNA polymerase II-specific"/>
    <property type="evidence" value="ECO:0007669"/>
    <property type="project" value="UniProtKB-UniRule"/>
</dbReference>
<protein>
    <recommendedName>
        <fullName evidence="10">Homeobox-leucine zipper protein</fullName>
    </recommendedName>
    <alternativeName>
        <fullName evidence="10">HD-ZIP protein</fullName>
    </alternativeName>
    <alternativeName>
        <fullName evidence="10">Homeodomain transcription factor</fullName>
    </alternativeName>
</protein>
<dbReference type="FunFam" id="1.10.10.60:FF:000144">
    <property type="entry name" value="homeobox-leucine zipper protein ATHB-6-like"/>
    <property type="match status" value="1"/>
</dbReference>
<comment type="similarity">
    <text evidence="7 10">Belongs to the HD-ZIP homeobox family. Class I subfamily.</text>
</comment>
<reference evidence="14" key="1">
    <citation type="submission" date="2021-01" db="UniProtKB">
        <authorList>
            <consortium name="EnsemblPlants"/>
        </authorList>
    </citation>
    <scope>IDENTIFICATION</scope>
</reference>
<organism evidence="14 15">
    <name type="scientific">Kalanchoe fedtschenkoi</name>
    <name type="common">Lavender scallops</name>
    <name type="synonym">South American air plant</name>
    <dbReference type="NCBI Taxonomy" id="63787"/>
    <lineage>
        <taxon>Eukaryota</taxon>
        <taxon>Viridiplantae</taxon>
        <taxon>Streptophyta</taxon>
        <taxon>Embryophyta</taxon>
        <taxon>Tracheophyta</taxon>
        <taxon>Spermatophyta</taxon>
        <taxon>Magnoliopsida</taxon>
        <taxon>eudicotyledons</taxon>
        <taxon>Gunneridae</taxon>
        <taxon>Pentapetalae</taxon>
        <taxon>Saxifragales</taxon>
        <taxon>Crassulaceae</taxon>
        <taxon>Kalanchoe</taxon>
    </lineage>
</organism>
<dbReference type="EnsemblPlants" id="Kaladp0048s0910.1.v1.1">
    <property type="protein sequence ID" value="Kaladp0048s0910.1.v1.1"/>
    <property type="gene ID" value="Kaladp0048s0910.v1.1"/>
</dbReference>
<evidence type="ECO:0000256" key="1">
    <source>
        <dbReference type="ARBA" id="ARBA00004123"/>
    </source>
</evidence>
<evidence type="ECO:0000256" key="11">
    <source>
        <dbReference type="SAM" id="Coils"/>
    </source>
</evidence>
<feature type="region of interest" description="Disordered" evidence="12">
    <location>
        <begin position="270"/>
        <end position="293"/>
    </location>
</feature>
<dbReference type="PANTHER" id="PTHR24326:SF606">
    <property type="entry name" value="HOMEOBOX-LEUCINE ZIPPER PROTEIN ATHB-54"/>
    <property type="match status" value="1"/>
</dbReference>
<comment type="function">
    <text evidence="10">Transcription factor.</text>
</comment>
<dbReference type="Pfam" id="PF02183">
    <property type="entry name" value="HALZ"/>
    <property type="match status" value="1"/>
</dbReference>
<keyword evidence="5 10" id="KW-0804">Transcription</keyword>
<dbReference type="InterPro" id="IPR017970">
    <property type="entry name" value="Homeobox_CS"/>
</dbReference>
<dbReference type="InterPro" id="IPR045224">
    <property type="entry name" value="HDZip_class_I_plant"/>
</dbReference>
<dbReference type="Proteomes" id="UP000594263">
    <property type="component" value="Unplaced"/>
</dbReference>
<evidence type="ECO:0000256" key="10">
    <source>
        <dbReference type="RuleBase" id="RU369038"/>
    </source>
</evidence>
<dbReference type="InterPro" id="IPR000047">
    <property type="entry name" value="HTH_motif"/>
</dbReference>
<dbReference type="InterPro" id="IPR001356">
    <property type="entry name" value="HD"/>
</dbReference>
<dbReference type="PROSITE" id="PS50071">
    <property type="entry name" value="HOMEOBOX_2"/>
    <property type="match status" value="1"/>
</dbReference>
<evidence type="ECO:0000256" key="3">
    <source>
        <dbReference type="ARBA" id="ARBA00023125"/>
    </source>
</evidence>
<feature type="domain" description="Homeobox" evidence="13">
    <location>
        <begin position="79"/>
        <end position="139"/>
    </location>
</feature>
<dbReference type="CDD" id="cd00086">
    <property type="entry name" value="homeodomain"/>
    <property type="match status" value="1"/>
</dbReference>
<dbReference type="GO" id="GO:0005634">
    <property type="term" value="C:nucleus"/>
    <property type="evidence" value="ECO:0007669"/>
    <property type="project" value="UniProtKB-SubCell"/>
</dbReference>
<dbReference type="PRINTS" id="PR00031">
    <property type="entry name" value="HTHREPRESSR"/>
</dbReference>
<dbReference type="Gene3D" id="1.10.10.60">
    <property type="entry name" value="Homeodomain-like"/>
    <property type="match status" value="1"/>
</dbReference>
<feature type="coiled-coil region" evidence="11">
    <location>
        <begin position="138"/>
        <end position="179"/>
    </location>
</feature>
<evidence type="ECO:0000313" key="15">
    <source>
        <dbReference type="Proteomes" id="UP000594263"/>
    </source>
</evidence>
<name>A0A7N0U0A7_KALFE</name>
<evidence type="ECO:0000259" key="13">
    <source>
        <dbReference type="PROSITE" id="PS50071"/>
    </source>
</evidence>
<dbReference type="InterPro" id="IPR003106">
    <property type="entry name" value="Leu_zip_homeo"/>
</dbReference>
<keyword evidence="15" id="KW-1185">Reference proteome</keyword>
<evidence type="ECO:0000256" key="8">
    <source>
        <dbReference type="PROSITE-ProRule" id="PRU00108"/>
    </source>
</evidence>
<keyword evidence="11" id="KW-0175">Coiled coil</keyword>
<dbReference type="GO" id="GO:0000976">
    <property type="term" value="F:transcription cis-regulatory region binding"/>
    <property type="evidence" value="ECO:0007669"/>
    <property type="project" value="UniProtKB-ARBA"/>
</dbReference>
<dbReference type="Gramene" id="Kaladp0048s0910.1.v1.1">
    <property type="protein sequence ID" value="Kaladp0048s0910.1.v1.1"/>
    <property type="gene ID" value="Kaladp0048s0910.v1.1"/>
</dbReference>
<keyword evidence="4 8" id="KW-0371">Homeobox</keyword>
<dbReference type="SUPFAM" id="SSF46689">
    <property type="entry name" value="Homeodomain-like"/>
    <property type="match status" value="1"/>
</dbReference>